<keyword evidence="3" id="KW-1185">Reference proteome</keyword>
<dbReference type="SUPFAM" id="SSF81383">
    <property type="entry name" value="F-box domain"/>
    <property type="match status" value="1"/>
</dbReference>
<dbReference type="InterPro" id="IPR001810">
    <property type="entry name" value="F-box_dom"/>
</dbReference>
<dbReference type="InterPro" id="IPR036047">
    <property type="entry name" value="F-box-like_dom_sf"/>
</dbReference>
<dbReference type="EMBL" id="JANVFT010000078">
    <property type="protein sequence ID" value="KAJ4474212.1"/>
    <property type="molecule type" value="Genomic_DNA"/>
</dbReference>
<protein>
    <recommendedName>
        <fullName evidence="1">F-box domain-containing protein</fullName>
    </recommendedName>
</protein>
<dbReference type="Pfam" id="PF24539">
    <property type="entry name" value="DUF7600"/>
    <property type="match status" value="1"/>
</dbReference>
<evidence type="ECO:0000313" key="3">
    <source>
        <dbReference type="Proteomes" id="UP001150217"/>
    </source>
</evidence>
<reference evidence="2" key="1">
    <citation type="submission" date="2022-08" db="EMBL/GenBank/DDBJ databases">
        <title>A Global Phylogenomic Analysis of the Shiitake Genus Lentinula.</title>
        <authorList>
            <consortium name="DOE Joint Genome Institute"/>
            <person name="Sierra-Patev S."/>
            <person name="Min B."/>
            <person name="Naranjo-Ortiz M."/>
            <person name="Looney B."/>
            <person name="Konkel Z."/>
            <person name="Slot J.C."/>
            <person name="Sakamoto Y."/>
            <person name="Steenwyk J.L."/>
            <person name="Rokas A."/>
            <person name="Carro J."/>
            <person name="Camarero S."/>
            <person name="Ferreira P."/>
            <person name="Molpeceres G."/>
            <person name="Ruiz-Duenas F.J."/>
            <person name="Serrano A."/>
            <person name="Henrissat B."/>
            <person name="Drula E."/>
            <person name="Hughes K.W."/>
            <person name="Mata J.L."/>
            <person name="Ishikawa N.K."/>
            <person name="Vargas-Isla R."/>
            <person name="Ushijima S."/>
            <person name="Smith C.A."/>
            <person name="Ahrendt S."/>
            <person name="Andreopoulos W."/>
            <person name="He G."/>
            <person name="Labutti K."/>
            <person name="Lipzen A."/>
            <person name="Ng V."/>
            <person name="Riley R."/>
            <person name="Sandor L."/>
            <person name="Barry K."/>
            <person name="Martinez A.T."/>
            <person name="Xiao Y."/>
            <person name="Gibbons J.G."/>
            <person name="Terashima K."/>
            <person name="Grigoriev I.V."/>
            <person name="Hibbett D.S."/>
        </authorList>
    </citation>
    <scope>NUCLEOTIDE SEQUENCE</scope>
    <source>
        <strain evidence="2">RHP3577 ss4</strain>
    </source>
</reference>
<dbReference type="PROSITE" id="PS50181">
    <property type="entry name" value="FBOX"/>
    <property type="match status" value="1"/>
</dbReference>
<dbReference type="InterPro" id="IPR056021">
    <property type="entry name" value="DUF7600"/>
</dbReference>
<organism evidence="2 3">
    <name type="scientific">Lentinula lateritia</name>
    <dbReference type="NCBI Taxonomy" id="40482"/>
    <lineage>
        <taxon>Eukaryota</taxon>
        <taxon>Fungi</taxon>
        <taxon>Dikarya</taxon>
        <taxon>Basidiomycota</taxon>
        <taxon>Agaricomycotina</taxon>
        <taxon>Agaricomycetes</taxon>
        <taxon>Agaricomycetidae</taxon>
        <taxon>Agaricales</taxon>
        <taxon>Marasmiineae</taxon>
        <taxon>Omphalotaceae</taxon>
        <taxon>Lentinula</taxon>
    </lineage>
</organism>
<proteinExistence type="predicted"/>
<name>A0ABQ8V5I7_9AGAR</name>
<accession>A0ABQ8V5I7</accession>
<evidence type="ECO:0000259" key="1">
    <source>
        <dbReference type="PROSITE" id="PS50181"/>
    </source>
</evidence>
<dbReference type="Proteomes" id="UP001150217">
    <property type="component" value="Unassembled WGS sequence"/>
</dbReference>
<evidence type="ECO:0000313" key="2">
    <source>
        <dbReference type="EMBL" id="KAJ4474212.1"/>
    </source>
</evidence>
<gene>
    <name evidence="2" type="ORF">C8R41DRAFT_923979</name>
</gene>
<comment type="caution">
    <text evidence="2">The sequence shown here is derived from an EMBL/GenBank/DDBJ whole genome shotgun (WGS) entry which is preliminary data.</text>
</comment>
<feature type="domain" description="F-box" evidence="1">
    <location>
        <begin position="217"/>
        <end position="263"/>
    </location>
</feature>
<sequence length="707" mass="78894">MAPTSRCHCIVCGISIECAIDHAGSETSWMSEFRAIYAPRKDSISAFLSGPGERRQFSDVIPMGEPAEMTEIELLWFDWDPSWANNSSRSPWGFPVHCACWDIMVAVRPGRRPNVQHLFDLCRSFPVQGALNFGHNYGGAVPYGARIILSLGEEPWLSPTPTIRSEPQYKCNPFYHLELTRLFQQDSAVSPEGSYLPTVDPAVTSSGHKVNLTLGESDPFNKLPIEILLSLLYYLPSPSVASLKLASRGYAAIVLPDRFWFSRFWPNQEFEHVFEAIQHAALWGGRWKSLFDSVKDLHRRLNTRDAMSNRKRVWELAKSLQALLDEVGEGPCAGDPVHSFFEPNAPTDDTTCWVTASRNLKSPKEIFGSGSRSLFERLLVLPSVVISIFISTIEVSGHCYISGLRLELDDGESSVLGYIHPRNETLVTWDAATTTRVSIAGFHVAQNNQGVSALAILSTEGYLSNWVGEFQGIPKRRLTLDLVEGGCRDPARFLKGGFDALRLVFLSISVSTDTEPSSILLDPAASLRNTASWLPDIPEPNLSFMGEDYQGDLPLTIINFDGQNGRNLRDFVISIWSQDGEISGIKISYVHLLDGPKTLLLGDELLDAPVDEVDRCDISIDYANGEYITGMEIFQRNRASLALKLSTNWDRAEQYIPASGKPDFSQRTDWGKRSFYPNGTVVGFYTLFVSLQSLYLIRDWAYSCSEL</sequence>